<dbReference type="InterPro" id="IPR027417">
    <property type="entry name" value="P-loop_NTPase"/>
</dbReference>
<name>A0AAD6VEA4_9AGAR</name>
<sequence>MGGVPSIPTDSSRRLQVIGAGYSRTGTVTMQLALENLLNGPILHGGTQILTREDSYCKNWVLAYRAKHRGDTEELHRLLRVLTAGFVGVTDMPPLDFIPELMEIYPEAKVVLTTRDPERWLQSIKPVARNSSLPWLPYLMWPIPGWRWFPSLSLEFGRSTRNILADGTKEANPKPSTRLLLNWNRMVREMVPPEKLLVMDLTEGWEPLCKFLEVPVPNEPLPKANDSDAASKAAKDITRRIFQIWAMGLGTVLVVAVGILRPGK</sequence>
<protein>
    <submittedName>
        <fullName evidence="2">P-loop containing nucleoside triphosphate hydrolase protein</fullName>
    </submittedName>
</protein>
<keyword evidence="2" id="KW-0378">Hydrolase</keyword>
<proteinExistence type="predicted"/>
<dbReference type="InterPro" id="IPR040632">
    <property type="entry name" value="Sulfotransfer_4"/>
</dbReference>
<keyword evidence="1" id="KW-0812">Transmembrane</keyword>
<dbReference type="Proteomes" id="UP001219525">
    <property type="component" value="Unassembled WGS sequence"/>
</dbReference>
<keyword evidence="3" id="KW-1185">Reference proteome</keyword>
<comment type="caution">
    <text evidence="2">The sequence shown here is derived from an EMBL/GenBank/DDBJ whole genome shotgun (WGS) entry which is preliminary data.</text>
</comment>
<accession>A0AAD6VEA4</accession>
<dbReference type="EMBL" id="JARJCW010000030">
    <property type="protein sequence ID" value="KAJ7209583.1"/>
    <property type="molecule type" value="Genomic_DNA"/>
</dbReference>
<evidence type="ECO:0000313" key="2">
    <source>
        <dbReference type="EMBL" id="KAJ7209583.1"/>
    </source>
</evidence>
<evidence type="ECO:0000313" key="3">
    <source>
        <dbReference type="Proteomes" id="UP001219525"/>
    </source>
</evidence>
<organism evidence="2 3">
    <name type="scientific">Mycena pura</name>
    <dbReference type="NCBI Taxonomy" id="153505"/>
    <lineage>
        <taxon>Eukaryota</taxon>
        <taxon>Fungi</taxon>
        <taxon>Dikarya</taxon>
        <taxon>Basidiomycota</taxon>
        <taxon>Agaricomycotina</taxon>
        <taxon>Agaricomycetes</taxon>
        <taxon>Agaricomycetidae</taxon>
        <taxon>Agaricales</taxon>
        <taxon>Marasmiineae</taxon>
        <taxon>Mycenaceae</taxon>
        <taxon>Mycena</taxon>
    </lineage>
</organism>
<dbReference type="Gene3D" id="3.40.50.300">
    <property type="entry name" value="P-loop containing nucleotide triphosphate hydrolases"/>
    <property type="match status" value="1"/>
</dbReference>
<feature type="transmembrane region" description="Helical" evidence="1">
    <location>
        <begin position="241"/>
        <end position="260"/>
    </location>
</feature>
<gene>
    <name evidence="2" type="ORF">GGX14DRAFT_452076</name>
</gene>
<evidence type="ECO:0000256" key="1">
    <source>
        <dbReference type="SAM" id="Phobius"/>
    </source>
</evidence>
<dbReference type="SUPFAM" id="SSF52540">
    <property type="entry name" value="P-loop containing nucleoside triphosphate hydrolases"/>
    <property type="match status" value="1"/>
</dbReference>
<keyword evidence="1" id="KW-1133">Transmembrane helix</keyword>
<dbReference type="PANTHER" id="PTHR36978:SF3">
    <property type="entry name" value="P-LOOP CONTAINING NUCLEOSIDE TRIPHOSPHATE HYDROLASE PROTEIN"/>
    <property type="match status" value="1"/>
</dbReference>
<dbReference type="AlphaFoldDB" id="A0AAD6VEA4"/>
<reference evidence="2" key="1">
    <citation type="submission" date="2023-03" db="EMBL/GenBank/DDBJ databases">
        <title>Massive genome expansion in bonnet fungi (Mycena s.s.) driven by repeated elements and novel gene families across ecological guilds.</title>
        <authorList>
            <consortium name="Lawrence Berkeley National Laboratory"/>
            <person name="Harder C.B."/>
            <person name="Miyauchi S."/>
            <person name="Viragh M."/>
            <person name="Kuo A."/>
            <person name="Thoen E."/>
            <person name="Andreopoulos B."/>
            <person name="Lu D."/>
            <person name="Skrede I."/>
            <person name="Drula E."/>
            <person name="Henrissat B."/>
            <person name="Morin E."/>
            <person name="Kohler A."/>
            <person name="Barry K."/>
            <person name="LaButti K."/>
            <person name="Morin E."/>
            <person name="Salamov A."/>
            <person name="Lipzen A."/>
            <person name="Mereny Z."/>
            <person name="Hegedus B."/>
            <person name="Baldrian P."/>
            <person name="Stursova M."/>
            <person name="Weitz H."/>
            <person name="Taylor A."/>
            <person name="Grigoriev I.V."/>
            <person name="Nagy L.G."/>
            <person name="Martin F."/>
            <person name="Kauserud H."/>
        </authorList>
    </citation>
    <scope>NUCLEOTIDE SEQUENCE</scope>
    <source>
        <strain evidence="2">9144</strain>
    </source>
</reference>
<dbReference type="Pfam" id="PF17784">
    <property type="entry name" value="Sulfotransfer_4"/>
    <property type="match status" value="1"/>
</dbReference>
<keyword evidence="1" id="KW-0472">Membrane</keyword>
<dbReference type="GO" id="GO:0016787">
    <property type="term" value="F:hydrolase activity"/>
    <property type="evidence" value="ECO:0007669"/>
    <property type="project" value="UniProtKB-KW"/>
</dbReference>
<dbReference type="PANTHER" id="PTHR36978">
    <property type="entry name" value="P-LOOP CONTAINING NUCLEOTIDE TRIPHOSPHATE HYDROLASE"/>
    <property type="match status" value="1"/>
</dbReference>